<dbReference type="EMBL" id="CAJNOE010005356">
    <property type="protein sequence ID" value="CAF1518597.1"/>
    <property type="molecule type" value="Genomic_DNA"/>
</dbReference>
<reference evidence="1" key="1">
    <citation type="submission" date="2021-02" db="EMBL/GenBank/DDBJ databases">
        <authorList>
            <person name="Nowell W R."/>
        </authorList>
    </citation>
    <scope>NUCLEOTIDE SEQUENCE</scope>
</reference>
<evidence type="ECO:0000313" key="2">
    <source>
        <dbReference type="Proteomes" id="UP000663860"/>
    </source>
</evidence>
<organism evidence="1 2">
    <name type="scientific">Adineta steineri</name>
    <dbReference type="NCBI Taxonomy" id="433720"/>
    <lineage>
        <taxon>Eukaryota</taxon>
        <taxon>Metazoa</taxon>
        <taxon>Spiralia</taxon>
        <taxon>Gnathifera</taxon>
        <taxon>Rotifera</taxon>
        <taxon>Eurotatoria</taxon>
        <taxon>Bdelloidea</taxon>
        <taxon>Adinetida</taxon>
        <taxon>Adinetidae</taxon>
        <taxon>Adineta</taxon>
    </lineage>
</organism>
<sequence length="113" mass="13054">MFKDEKCAQLGEMILLNQTENTKDCLCHFPIVDNSQNEQQISPVSATFDELIVRDLPSLPRITIPPYCRKLALNFNVCVEYDLRTCVTILQLLSNEKNTNINLYIQWLGHLQL</sequence>
<dbReference type="AlphaFoldDB" id="A0A815UU43"/>
<accession>A0A815UU43</accession>
<protein>
    <submittedName>
        <fullName evidence="1">Uncharacterized protein</fullName>
    </submittedName>
</protein>
<comment type="caution">
    <text evidence="1">The sequence shown here is derived from an EMBL/GenBank/DDBJ whole genome shotgun (WGS) entry which is preliminary data.</text>
</comment>
<name>A0A815UU43_9BILA</name>
<dbReference type="Proteomes" id="UP000663860">
    <property type="component" value="Unassembled WGS sequence"/>
</dbReference>
<proteinExistence type="predicted"/>
<evidence type="ECO:0000313" key="1">
    <source>
        <dbReference type="EMBL" id="CAF1518597.1"/>
    </source>
</evidence>
<gene>
    <name evidence="1" type="ORF">IZO911_LOCUS45779</name>
</gene>